<evidence type="ECO:0000313" key="9">
    <source>
        <dbReference type="Proteomes" id="UP000388235"/>
    </source>
</evidence>
<dbReference type="PANTHER" id="PTHR30026:SF20">
    <property type="entry name" value="OUTER MEMBRANE PROTEIN TOLC"/>
    <property type="match status" value="1"/>
</dbReference>
<dbReference type="Proteomes" id="UP000388235">
    <property type="component" value="Chromosome"/>
</dbReference>
<dbReference type="AlphaFoldDB" id="A0A5Q2QAC1"/>
<dbReference type="InterPro" id="IPR003423">
    <property type="entry name" value="OMP_efflux"/>
</dbReference>
<accession>A0A5Q2QAC1</accession>
<keyword evidence="5" id="KW-0812">Transmembrane</keyword>
<dbReference type="Gene3D" id="1.20.1600.10">
    <property type="entry name" value="Outer membrane efflux proteins (OEP)"/>
    <property type="match status" value="1"/>
</dbReference>
<comment type="similarity">
    <text evidence="2">Belongs to the outer membrane factor (OMF) (TC 1.B.17) family.</text>
</comment>
<organism evidence="8 9">
    <name type="scientific">Litorivicinus lipolyticus</name>
    <dbReference type="NCBI Taxonomy" id="418701"/>
    <lineage>
        <taxon>Bacteria</taxon>
        <taxon>Pseudomonadati</taxon>
        <taxon>Pseudomonadota</taxon>
        <taxon>Gammaproteobacteria</taxon>
        <taxon>Oceanospirillales</taxon>
        <taxon>Litorivicinaceae</taxon>
        <taxon>Litorivicinus</taxon>
    </lineage>
</organism>
<keyword evidence="9" id="KW-1185">Reference proteome</keyword>
<keyword evidence="7" id="KW-0998">Cell outer membrane</keyword>
<evidence type="ECO:0000313" key="8">
    <source>
        <dbReference type="EMBL" id="QGG80183.1"/>
    </source>
</evidence>
<evidence type="ECO:0008006" key="10">
    <source>
        <dbReference type="Google" id="ProtNLM"/>
    </source>
</evidence>
<comment type="subcellular location">
    <subcellularLocation>
        <location evidence="1">Cell outer membrane</location>
    </subcellularLocation>
</comment>
<dbReference type="SUPFAM" id="SSF56954">
    <property type="entry name" value="Outer membrane efflux proteins (OEP)"/>
    <property type="match status" value="1"/>
</dbReference>
<reference evidence="8 9" key="1">
    <citation type="submission" date="2019-11" db="EMBL/GenBank/DDBJ databases">
        <authorList>
            <person name="Khan S.A."/>
            <person name="Jeon C.O."/>
            <person name="Chun B.H."/>
        </authorList>
    </citation>
    <scope>NUCLEOTIDE SEQUENCE [LARGE SCALE GENOMIC DNA]</scope>
    <source>
        <strain evidence="8 9">IMCC 1097</strain>
    </source>
</reference>
<evidence type="ECO:0000256" key="3">
    <source>
        <dbReference type="ARBA" id="ARBA00022448"/>
    </source>
</evidence>
<evidence type="ECO:0000256" key="2">
    <source>
        <dbReference type="ARBA" id="ARBA00007613"/>
    </source>
</evidence>
<protein>
    <recommendedName>
        <fullName evidence="10">TolC family protein</fullName>
    </recommendedName>
</protein>
<dbReference type="GO" id="GO:0009279">
    <property type="term" value="C:cell outer membrane"/>
    <property type="evidence" value="ECO:0007669"/>
    <property type="project" value="UniProtKB-SubCell"/>
</dbReference>
<evidence type="ECO:0000256" key="5">
    <source>
        <dbReference type="ARBA" id="ARBA00022692"/>
    </source>
</evidence>
<keyword evidence="4" id="KW-1134">Transmembrane beta strand</keyword>
<dbReference type="PANTHER" id="PTHR30026">
    <property type="entry name" value="OUTER MEMBRANE PROTEIN TOLC"/>
    <property type="match status" value="1"/>
</dbReference>
<evidence type="ECO:0000256" key="4">
    <source>
        <dbReference type="ARBA" id="ARBA00022452"/>
    </source>
</evidence>
<dbReference type="KEGG" id="llp:GH975_06180"/>
<dbReference type="GO" id="GO:1990281">
    <property type="term" value="C:efflux pump complex"/>
    <property type="evidence" value="ECO:0007669"/>
    <property type="project" value="TreeGrafter"/>
</dbReference>
<evidence type="ECO:0000256" key="1">
    <source>
        <dbReference type="ARBA" id="ARBA00004442"/>
    </source>
</evidence>
<name>A0A5Q2QAC1_9GAMM</name>
<dbReference type="GO" id="GO:0015562">
    <property type="term" value="F:efflux transmembrane transporter activity"/>
    <property type="evidence" value="ECO:0007669"/>
    <property type="project" value="InterPro"/>
</dbReference>
<gene>
    <name evidence="8" type="ORF">GH975_06180</name>
</gene>
<dbReference type="GO" id="GO:0015288">
    <property type="term" value="F:porin activity"/>
    <property type="evidence" value="ECO:0007669"/>
    <property type="project" value="TreeGrafter"/>
</dbReference>
<evidence type="ECO:0000256" key="6">
    <source>
        <dbReference type="ARBA" id="ARBA00023136"/>
    </source>
</evidence>
<sequence>MLLVSGLPVAAQTAVAGGVQTDLHTLAGLRQQALATSPAVKIARADVAAAGYSAEIVESERLAKFSTSVEALTGNVTDNTINLNLTKNIFSFGRYPAQQKRAALDQAVSQDRLAIAVQDTEIQLVDYYFDWWMAHRINSIRQHAVDQASKLHAQIQERADLGLLSNADLTSSLLQLDRLDRSLLNSELDATKAQSDLTFFVGADLSVGKLENNLPESTPVSMGATLDVESVLKHSVELSVLKKELAANTAQIEVVRLSNRPTLDAVARVTVDDPITPSQGTREGVGLMFNMTLNPKRLIAAQVGELLAQADRIEAELMAAERDLSMTLLTLERTLNDYATKYPRLEQSRTRSADSLASNARRFQAGTADWRELLSSIAETAELEVAIARLQIAAIAATARLNAMKHG</sequence>
<proteinExistence type="inferred from homology"/>
<keyword evidence="6" id="KW-0472">Membrane</keyword>
<dbReference type="InterPro" id="IPR051906">
    <property type="entry name" value="TolC-like"/>
</dbReference>
<dbReference type="Pfam" id="PF02321">
    <property type="entry name" value="OEP"/>
    <property type="match status" value="1"/>
</dbReference>
<keyword evidence="3" id="KW-0813">Transport</keyword>
<evidence type="ECO:0000256" key="7">
    <source>
        <dbReference type="ARBA" id="ARBA00023237"/>
    </source>
</evidence>
<dbReference type="EMBL" id="CP045871">
    <property type="protein sequence ID" value="QGG80183.1"/>
    <property type="molecule type" value="Genomic_DNA"/>
</dbReference>